<evidence type="ECO:0000313" key="5">
    <source>
        <dbReference type="Proteomes" id="UP000542811"/>
    </source>
</evidence>
<evidence type="ECO:0000313" key="3">
    <source>
        <dbReference type="EMBL" id="TCU26164.1"/>
    </source>
</evidence>
<organism evidence="3 4">
    <name type="scientific">Rhizobium laguerreae</name>
    <dbReference type="NCBI Taxonomy" id="1076926"/>
    <lineage>
        <taxon>Bacteria</taxon>
        <taxon>Pseudomonadati</taxon>
        <taxon>Pseudomonadota</taxon>
        <taxon>Alphaproteobacteria</taxon>
        <taxon>Hyphomicrobiales</taxon>
        <taxon>Rhizobiaceae</taxon>
        <taxon>Rhizobium/Agrobacterium group</taxon>
        <taxon>Rhizobium</taxon>
    </lineage>
</organism>
<dbReference type="Gene3D" id="3.90.550.10">
    <property type="entry name" value="Spore Coat Polysaccharide Biosynthesis Protein SpsA, Chain A"/>
    <property type="match status" value="1"/>
</dbReference>
<reference evidence="3 4" key="1">
    <citation type="submission" date="2019-03" db="EMBL/GenBank/DDBJ databases">
        <title>Genomic Encyclopedia of Type Strains, Phase IV (KMG-V): Genome sequencing to study the core and pangenomes of soil and plant-associated prokaryotes.</title>
        <authorList>
            <person name="Whitman W."/>
        </authorList>
    </citation>
    <scope>NUCLEOTIDE SEQUENCE [LARGE SCALE GENOMIC DNA]</scope>
    <source>
        <strain evidence="3 4">FB403</strain>
    </source>
</reference>
<dbReference type="Proteomes" id="UP000542811">
    <property type="component" value="Unassembled WGS sequence"/>
</dbReference>
<dbReference type="SUPFAM" id="SSF53448">
    <property type="entry name" value="Nucleotide-diphospho-sugar transferases"/>
    <property type="match status" value="1"/>
</dbReference>
<dbReference type="GO" id="GO:0016758">
    <property type="term" value="F:hexosyltransferase activity"/>
    <property type="evidence" value="ECO:0007669"/>
    <property type="project" value="UniProtKB-ARBA"/>
</dbReference>
<evidence type="ECO:0000313" key="4">
    <source>
        <dbReference type="Proteomes" id="UP000295021"/>
    </source>
</evidence>
<comment type="caution">
    <text evidence="3">The sequence shown here is derived from an EMBL/GenBank/DDBJ whole genome shotgun (WGS) entry which is preliminary data.</text>
</comment>
<dbReference type="Proteomes" id="UP000295021">
    <property type="component" value="Unassembled WGS sequence"/>
</dbReference>
<gene>
    <name evidence="3" type="ORF">EV131_104313</name>
    <name evidence="2" type="ORF">FHS25_003107</name>
</gene>
<reference evidence="2 5" key="2">
    <citation type="submission" date="2020-08" db="EMBL/GenBank/DDBJ databases">
        <title>Genomic Encyclopedia of Type Strains, Phase III (KMG-III): the genomes of soil and plant-associated and newly described type strains.</title>
        <authorList>
            <person name="Whitman W."/>
        </authorList>
    </citation>
    <scope>NUCLEOTIDE SEQUENCE [LARGE SCALE GENOMIC DNA]</scope>
    <source>
        <strain evidence="2 5">CECT 8280</strain>
    </source>
</reference>
<dbReference type="Pfam" id="PF00535">
    <property type="entry name" value="Glycos_transf_2"/>
    <property type="match status" value="1"/>
</dbReference>
<dbReference type="PANTHER" id="PTHR22916">
    <property type="entry name" value="GLYCOSYLTRANSFERASE"/>
    <property type="match status" value="1"/>
</dbReference>
<evidence type="ECO:0000259" key="1">
    <source>
        <dbReference type="Pfam" id="PF00535"/>
    </source>
</evidence>
<dbReference type="InterPro" id="IPR029044">
    <property type="entry name" value="Nucleotide-diphossugar_trans"/>
</dbReference>
<dbReference type="EMBL" id="SMBI01000004">
    <property type="protein sequence ID" value="TCU26164.1"/>
    <property type="molecule type" value="Genomic_DNA"/>
</dbReference>
<feature type="domain" description="Glycosyltransferase 2-like" evidence="1">
    <location>
        <begin position="7"/>
        <end position="137"/>
    </location>
</feature>
<dbReference type="CDD" id="cd00761">
    <property type="entry name" value="Glyco_tranf_GTA_type"/>
    <property type="match status" value="1"/>
</dbReference>
<dbReference type="InterPro" id="IPR001173">
    <property type="entry name" value="Glyco_trans_2-like"/>
</dbReference>
<dbReference type="AlphaFoldDB" id="A0A1S9GX03"/>
<sequence>MSAIKLSICLPTFNRAVFLNKALAYFVTDYKIPFEYEIVISDNASTDNTREIVDAYISEGLPIRYFRRTENLGYEPNLSSAFRHARGEYNVYLADDDMLIIDGIVDTIKYLDANPDVTACYAPWYLHDEVQKVDQTLFYTVKADRKYERRDFLGVFAFLVESHVFPEIGIYRASALRSAWVPRYFSYWAFSHLAHYLDLGAVTFRQKPFYRAVTVSTIPRDRPQAGNDELLTAWDRYRGGLEYFVNLGVKRGVLRFDQQFIAQYESLIKHFTLNRMAVALRFWFARKEYLRSYELYSRLCFGGFGDHPDVTGVQGQLPLMAAVQTLAWATNSAAEVNRLVLHGMADPASIEGLLRELGLRADIEVVYGGSEPSPSEPERAAVFVPNAADRIIYLQKGHPQNLVFSEEDLIQPLAI</sequence>
<dbReference type="EMBL" id="JACHXX010000003">
    <property type="protein sequence ID" value="MBB3162644.1"/>
    <property type="molecule type" value="Genomic_DNA"/>
</dbReference>
<evidence type="ECO:0000313" key="2">
    <source>
        <dbReference type="EMBL" id="MBB3162644.1"/>
    </source>
</evidence>
<dbReference type="RefSeq" id="WP_077977231.1">
    <property type="nucleotide sequence ID" value="NZ_JAAXQU010000004.1"/>
</dbReference>
<keyword evidence="5" id="KW-1185">Reference proteome</keyword>
<name>A0A1S9GX03_9HYPH</name>
<dbReference type="PANTHER" id="PTHR22916:SF71">
    <property type="entry name" value="GLYCOSYL TRANSFERASE"/>
    <property type="match status" value="1"/>
</dbReference>
<proteinExistence type="predicted"/>
<protein>
    <submittedName>
        <fullName evidence="3">Glycosyltransferase involved in cell wall biosynthesis</fullName>
    </submittedName>
</protein>
<accession>A0A1S9GX03</accession>